<sequence>MDGIHTALSLSLICERRIAIRSRPEIIENISESLLTPNDISTIVVDTKAKLDEDPESLNDIFENVSGHSIMFWTNADNCSTAQQKILIRLLNELDQYDTNESRWATGGEQQLNNHSDNAHGIMFSTSSIFSVILVIETPCNVIQPLRLKFWFCQYVPNKYNSDESRENSISLDDTDDYISSILRLRSKSVYMSPEIERYIYSLVIHARNHRLCSIAPMQSRLPTMAISNINLLAEALVKWENRNNEKSKLYITPDICKVAMRKVAYWLVNWQKIGGQFTEITGESYSQREFRESLEFGSLSGDWFGSDWTYIKKYIDECERQDRKMYNSVVEDVLKKVRPPI</sequence>
<name>A0ABP0EJ79_9ASCO</name>
<evidence type="ECO:0000313" key="1">
    <source>
        <dbReference type="EMBL" id="CAK7913541.1"/>
    </source>
</evidence>
<keyword evidence="2" id="KW-1185">Reference proteome</keyword>
<gene>
    <name evidence="1" type="ORF">CAAN4_F12222</name>
</gene>
<proteinExistence type="predicted"/>
<dbReference type="EMBL" id="OZ004258">
    <property type="protein sequence ID" value="CAK7913541.1"/>
    <property type="molecule type" value="Genomic_DNA"/>
</dbReference>
<reference evidence="1 2" key="1">
    <citation type="submission" date="2024-01" db="EMBL/GenBank/DDBJ databases">
        <authorList>
            <consortium name="Genoscope - CEA"/>
            <person name="William W."/>
        </authorList>
    </citation>
    <scope>NUCLEOTIDE SEQUENCE [LARGE SCALE GENOMIC DNA]</scope>
    <source>
        <strain evidence="1 2">29B2s-10</strain>
    </source>
</reference>
<evidence type="ECO:0000313" key="2">
    <source>
        <dbReference type="Proteomes" id="UP001497600"/>
    </source>
</evidence>
<protein>
    <submittedName>
        <fullName evidence="1">Uncharacterized protein</fullName>
    </submittedName>
</protein>
<dbReference type="Proteomes" id="UP001497600">
    <property type="component" value="Chromosome F"/>
</dbReference>
<organism evidence="1 2">
    <name type="scientific">[Candida] anglica</name>
    <dbReference type="NCBI Taxonomy" id="148631"/>
    <lineage>
        <taxon>Eukaryota</taxon>
        <taxon>Fungi</taxon>
        <taxon>Dikarya</taxon>
        <taxon>Ascomycota</taxon>
        <taxon>Saccharomycotina</taxon>
        <taxon>Pichiomycetes</taxon>
        <taxon>Debaryomycetaceae</taxon>
        <taxon>Kurtzmaniella</taxon>
    </lineage>
</organism>
<accession>A0ABP0EJ79</accession>